<evidence type="ECO:0000256" key="8">
    <source>
        <dbReference type="ARBA" id="ARBA00023033"/>
    </source>
</evidence>
<comment type="caution">
    <text evidence="10">The sequence shown here is derived from an EMBL/GenBank/DDBJ whole genome shotgun (WGS) entry which is preliminary data.</text>
</comment>
<dbReference type="STRING" id="133381.A0A2T9ZA63"/>
<evidence type="ECO:0000256" key="3">
    <source>
        <dbReference type="ARBA" id="ARBA00010617"/>
    </source>
</evidence>
<evidence type="ECO:0000256" key="6">
    <source>
        <dbReference type="ARBA" id="ARBA00022723"/>
    </source>
</evidence>
<keyword evidence="4" id="KW-0408">Iron</keyword>
<dbReference type="Proteomes" id="UP000245609">
    <property type="component" value="Unassembled WGS sequence"/>
</dbReference>
<comment type="similarity">
    <text evidence="3">Belongs to the cytochrome P450 family.</text>
</comment>
<evidence type="ECO:0000256" key="9">
    <source>
        <dbReference type="ARBA" id="ARBA00023136"/>
    </source>
</evidence>
<keyword evidence="8" id="KW-0560">Oxidoreductase</keyword>
<gene>
    <name evidence="10" type="ORF">BB560_004102</name>
</gene>
<protein>
    <recommendedName>
        <fullName evidence="12">Cytochrome P450</fullName>
    </recommendedName>
</protein>
<evidence type="ECO:0000256" key="2">
    <source>
        <dbReference type="ARBA" id="ARBA00004370"/>
    </source>
</evidence>
<keyword evidence="4" id="KW-0349">Heme</keyword>
<evidence type="ECO:0000256" key="1">
    <source>
        <dbReference type="ARBA" id="ARBA00001971"/>
    </source>
</evidence>
<evidence type="ECO:0000256" key="7">
    <source>
        <dbReference type="ARBA" id="ARBA00022989"/>
    </source>
</evidence>
<comment type="subcellular location">
    <subcellularLocation>
        <location evidence="2">Membrane</location>
    </subcellularLocation>
</comment>
<evidence type="ECO:0000313" key="11">
    <source>
        <dbReference type="Proteomes" id="UP000245609"/>
    </source>
</evidence>
<accession>A0A2T9ZA63</accession>
<dbReference type="Pfam" id="PF00067">
    <property type="entry name" value="p450"/>
    <property type="match status" value="1"/>
</dbReference>
<dbReference type="PANTHER" id="PTHR46206">
    <property type="entry name" value="CYTOCHROME P450"/>
    <property type="match status" value="1"/>
</dbReference>
<keyword evidence="7" id="KW-1133">Transmembrane helix</keyword>
<keyword evidence="5" id="KW-0812">Transmembrane</keyword>
<keyword evidence="8" id="KW-0503">Monooxygenase</keyword>
<feature type="non-terminal residue" evidence="10">
    <location>
        <position position="1"/>
    </location>
</feature>
<dbReference type="InterPro" id="IPR036396">
    <property type="entry name" value="Cyt_P450_sf"/>
</dbReference>
<evidence type="ECO:0000256" key="4">
    <source>
        <dbReference type="ARBA" id="ARBA00022617"/>
    </source>
</evidence>
<keyword evidence="9" id="KW-0472">Membrane</keyword>
<organism evidence="10 11">
    <name type="scientific">Smittium megazygosporum</name>
    <dbReference type="NCBI Taxonomy" id="133381"/>
    <lineage>
        <taxon>Eukaryota</taxon>
        <taxon>Fungi</taxon>
        <taxon>Fungi incertae sedis</taxon>
        <taxon>Zoopagomycota</taxon>
        <taxon>Kickxellomycotina</taxon>
        <taxon>Harpellomycetes</taxon>
        <taxon>Harpellales</taxon>
        <taxon>Legeriomycetaceae</taxon>
        <taxon>Smittium</taxon>
    </lineage>
</organism>
<dbReference type="InterPro" id="IPR001128">
    <property type="entry name" value="Cyt_P450"/>
</dbReference>
<dbReference type="GO" id="GO:0016705">
    <property type="term" value="F:oxidoreductase activity, acting on paired donors, with incorporation or reduction of molecular oxygen"/>
    <property type="evidence" value="ECO:0007669"/>
    <property type="project" value="InterPro"/>
</dbReference>
<name>A0A2T9ZA63_9FUNG</name>
<sequence length="346" mass="39722">RVPPQMIDTRRNGNFPEDFSRKMRKAGGAVYSNVIPNNIVVLSEYLEEYAHLPEMALNRIQGHLATSNDNLKPYHAINRIDIGAKISKAYSDNIEIDVSDLAIYVLFENACLRMLGPSGIEIIKLEKEKYEKYDYISLTLGINVALSSMISIIPSRLLNILTDIASNPHLQSILISEQEAIIDEYGRSVTTLALSKMEILSASINESLLLSSSASCLHRKVKSPFVLSNGTHVPADHYISVNLFERYNTKKDEFRNRAFDIDRHLYEDIPEKKKFIQDSIWGYGSRKCPAIEYSLVQMKLFVIALLRNYHIFNNEGWFRTKHPGYRQIITVIPETSHIYLRRRRIE</sequence>
<dbReference type="AlphaFoldDB" id="A0A2T9ZA63"/>
<dbReference type="PANTHER" id="PTHR46206:SF5">
    <property type="entry name" value="P450, PUTATIVE (EUROFUNG)-RELATED"/>
    <property type="match status" value="1"/>
</dbReference>
<keyword evidence="6" id="KW-0479">Metal-binding</keyword>
<evidence type="ECO:0008006" key="12">
    <source>
        <dbReference type="Google" id="ProtNLM"/>
    </source>
</evidence>
<dbReference type="OrthoDB" id="1470350at2759"/>
<dbReference type="GO" id="GO:0020037">
    <property type="term" value="F:heme binding"/>
    <property type="evidence" value="ECO:0007669"/>
    <property type="project" value="InterPro"/>
</dbReference>
<comment type="cofactor">
    <cofactor evidence="1">
        <name>heme</name>
        <dbReference type="ChEBI" id="CHEBI:30413"/>
    </cofactor>
</comment>
<proteinExistence type="inferred from homology"/>
<evidence type="ECO:0000313" key="10">
    <source>
        <dbReference type="EMBL" id="PVV01478.1"/>
    </source>
</evidence>
<dbReference type="SUPFAM" id="SSF48264">
    <property type="entry name" value="Cytochrome P450"/>
    <property type="match status" value="1"/>
</dbReference>
<reference evidence="10 11" key="1">
    <citation type="journal article" date="2018" name="MBio">
        <title>Comparative Genomics Reveals the Core Gene Toolbox for the Fungus-Insect Symbiosis.</title>
        <authorList>
            <person name="Wang Y."/>
            <person name="Stata M."/>
            <person name="Wang W."/>
            <person name="Stajich J.E."/>
            <person name="White M.M."/>
            <person name="Moncalvo J.M."/>
        </authorList>
    </citation>
    <scope>NUCLEOTIDE SEQUENCE [LARGE SCALE GENOMIC DNA]</scope>
    <source>
        <strain evidence="10 11">SC-DP-2</strain>
    </source>
</reference>
<evidence type="ECO:0000256" key="5">
    <source>
        <dbReference type="ARBA" id="ARBA00022692"/>
    </source>
</evidence>
<keyword evidence="11" id="KW-1185">Reference proteome</keyword>
<dbReference type="EMBL" id="MBFS01001041">
    <property type="protein sequence ID" value="PVV01478.1"/>
    <property type="molecule type" value="Genomic_DNA"/>
</dbReference>
<dbReference type="GO" id="GO:0004497">
    <property type="term" value="F:monooxygenase activity"/>
    <property type="evidence" value="ECO:0007669"/>
    <property type="project" value="UniProtKB-KW"/>
</dbReference>
<dbReference type="GO" id="GO:0005506">
    <property type="term" value="F:iron ion binding"/>
    <property type="evidence" value="ECO:0007669"/>
    <property type="project" value="InterPro"/>
</dbReference>
<dbReference type="GO" id="GO:0016020">
    <property type="term" value="C:membrane"/>
    <property type="evidence" value="ECO:0007669"/>
    <property type="project" value="UniProtKB-SubCell"/>
</dbReference>
<dbReference type="Gene3D" id="1.10.630.10">
    <property type="entry name" value="Cytochrome P450"/>
    <property type="match status" value="1"/>
</dbReference>